<feature type="DNA-binding region" description="OmpR/PhoB-type" evidence="8">
    <location>
        <begin position="136"/>
        <end position="235"/>
    </location>
</feature>
<keyword evidence="12" id="KW-1185">Reference proteome</keyword>
<dbReference type="GO" id="GO:0000976">
    <property type="term" value="F:transcription cis-regulatory region binding"/>
    <property type="evidence" value="ECO:0007669"/>
    <property type="project" value="TreeGrafter"/>
</dbReference>
<dbReference type="InterPro" id="IPR016032">
    <property type="entry name" value="Sig_transdc_resp-reg_C-effctor"/>
</dbReference>
<dbReference type="RefSeq" id="WP_092649928.1">
    <property type="nucleotide sequence ID" value="NZ_FOHA01000002.1"/>
</dbReference>
<dbReference type="SUPFAM" id="SSF52172">
    <property type="entry name" value="CheY-like"/>
    <property type="match status" value="1"/>
</dbReference>
<organism evidence="11 12">
    <name type="scientific">Isobaculum melis</name>
    <dbReference type="NCBI Taxonomy" id="142588"/>
    <lineage>
        <taxon>Bacteria</taxon>
        <taxon>Bacillati</taxon>
        <taxon>Bacillota</taxon>
        <taxon>Bacilli</taxon>
        <taxon>Lactobacillales</taxon>
        <taxon>Carnobacteriaceae</taxon>
        <taxon>Isobaculum</taxon>
    </lineage>
</organism>
<gene>
    <name evidence="11" type="ORF">SAMN04488559_102116</name>
</gene>
<keyword evidence="2" id="KW-0902">Two-component regulatory system</keyword>
<dbReference type="PANTHER" id="PTHR48111:SF26">
    <property type="entry name" value="STAGE 0 SPORULATION PROTEIN A HOMOLOG"/>
    <property type="match status" value="1"/>
</dbReference>
<reference evidence="11 12" key="1">
    <citation type="submission" date="2016-10" db="EMBL/GenBank/DDBJ databases">
        <authorList>
            <person name="de Groot N.N."/>
        </authorList>
    </citation>
    <scope>NUCLEOTIDE SEQUENCE [LARGE SCALE GENOMIC DNA]</scope>
    <source>
        <strain evidence="11 12">DSM 13760</strain>
    </source>
</reference>
<dbReference type="Proteomes" id="UP000198948">
    <property type="component" value="Unassembled WGS sequence"/>
</dbReference>
<proteinExistence type="predicted"/>
<dbReference type="InterPro" id="IPR011006">
    <property type="entry name" value="CheY-like_superfamily"/>
</dbReference>
<dbReference type="EMBL" id="FOHA01000002">
    <property type="protein sequence ID" value="SER60537.1"/>
    <property type="molecule type" value="Genomic_DNA"/>
</dbReference>
<keyword evidence="1 7" id="KW-0597">Phosphoprotein</keyword>
<dbReference type="Gene3D" id="1.10.10.10">
    <property type="entry name" value="Winged helix-like DNA-binding domain superfamily/Winged helix DNA-binding domain"/>
    <property type="match status" value="1"/>
</dbReference>
<feature type="domain" description="OmpR/PhoB-type" evidence="10">
    <location>
        <begin position="136"/>
        <end position="235"/>
    </location>
</feature>
<dbReference type="SMART" id="SM00862">
    <property type="entry name" value="Trans_reg_C"/>
    <property type="match status" value="1"/>
</dbReference>
<accession>A0A1H9QJE9</accession>
<evidence type="ECO:0000259" key="10">
    <source>
        <dbReference type="PROSITE" id="PS51755"/>
    </source>
</evidence>
<dbReference type="GO" id="GO:0006355">
    <property type="term" value="P:regulation of DNA-templated transcription"/>
    <property type="evidence" value="ECO:0007669"/>
    <property type="project" value="InterPro"/>
</dbReference>
<dbReference type="SUPFAM" id="SSF46894">
    <property type="entry name" value="C-terminal effector domain of the bipartite response regulators"/>
    <property type="match status" value="1"/>
</dbReference>
<sequence>MIKETILIIEDDVDISQMIEERLLKEGYQVFCAYDGEEALTLFHQQTIHFILLDLMMPKLDGMQFLQEIRKEHTTPVMIISAKDSEIDKALGLGFGADDYLTKPFSMLELVARVQATLRRVSQYQVGEVKQVQKEAEVIKIGALEIEKLSFSVKKNGEALKLTSKEFNILDLLVSSPKQVFTKAQIYEHVWAESYYGDENVINVHMRRLREKIEDEPSKPVYIQTIWGIGYKLGDNL</sequence>
<evidence type="ECO:0000259" key="9">
    <source>
        <dbReference type="PROSITE" id="PS50110"/>
    </source>
</evidence>
<dbReference type="FunFam" id="1.10.10.10:FF:000018">
    <property type="entry name" value="DNA-binding response regulator ResD"/>
    <property type="match status" value="1"/>
</dbReference>
<dbReference type="InterPro" id="IPR039420">
    <property type="entry name" value="WalR-like"/>
</dbReference>
<dbReference type="PROSITE" id="PS50110">
    <property type="entry name" value="RESPONSE_REGULATORY"/>
    <property type="match status" value="1"/>
</dbReference>
<evidence type="ECO:0000256" key="5">
    <source>
        <dbReference type="ARBA" id="ARBA00023159"/>
    </source>
</evidence>
<keyword evidence="6" id="KW-0804">Transcription</keyword>
<keyword evidence="4 8" id="KW-0238">DNA-binding</keyword>
<dbReference type="PROSITE" id="PS51755">
    <property type="entry name" value="OMPR_PHOB"/>
    <property type="match status" value="1"/>
</dbReference>
<name>A0A1H9QJE9_9LACT</name>
<dbReference type="Gene3D" id="6.10.250.690">
    <property type="match status" value="1"/>
</dbReference>
<dbReference type="Gene3D" id="3.40.50.2300">
    <property type="match status" value="1"/>
</dbReference>
<dbReference type="SMART" id="SM00448">
    <property type="entry name" value="REC"/>
    <property type="match status" value="1"/>
</dbReference>
<dbReference type="GO" id="GO:0005829">
    <property type="term" value="C:cytosol"/>
    <property type="evidence" value="ECO:0007669"/>
    <property type="project" value="TreeGrafter"/>
</dbReference>
<dbReference type="FunFam" id="3.40.50.2300:FF:000001">
    <property type="entry name" value="DNA-binding response regulator PhoB"/>
    <property type="match status" value="1"/>
</dbReference>
<feature type="domain" description="Response regulatory" evidence="9">
    <location>
        <begin position="5"/>
        <end position="118"/>
    </location>
</feature>
<keyword evidence="5" id="KW-0010">Activator</keyword>
<dbReference type="CDD" id="cd00383">
    <property type="entry name" value="trans_reg_C"/>
    <property type="match status" value="1"/>
</dbReference>
<protein>
    <submittedName>
        <fullName evidence="11">DNA-binding response regulator, OmpR family, contains REC and winged-helix (WHTH) domain</fullName>
    </submittedName>
</protein>
<dbReference type="Pfam" id="PF00486">
    <property type="entry name" value="Trans_reg_C"/>
    <property type="match status" value="1"/>
</dbReference>
<evidence type="ECO:0000256" key="2">
    <source>
        <dbReference type="ARBA" id="ARBA00023012"/>
    </source>
</evidence>
<evidence type="ECO:0000256" key="6">
    <source>
        <dbReference type="ARBA" id="ARBA00023163"/>
    </source>
</evidence>
<dbReference type="InterPro" id="IPR001867">
    <property type="entry name" value="OmpR/PhoB-type_DNA-bd"/>
</dbReference>
<dbReference type="AlphaFoldDB" id="A0A1H9QJE9"/>
<evidence type="ECO:0000313" key="11">
    <source>
        <dbReference type="EMBL" id="SER60537.1"/>
    </source>
</evidence>
<dbReference type="InterPro" id="IPR036388">
    <property type="entry name" value="WH-like_DNA-bd_sf"/>
</dbReference>
<dbReference type="OrthoDB" id="9790442at2"/>
<dbReference type="GO" id="GO:0000156">
    <property type="term" value="F:phosphorelay response regulator activity"/>
    <property type="evidence" value="ECO:0007669"/>
    <property type="project" value="TreeGrafter"/>
</dbReference>
<dbReference type="InterPro" id="IPR001789">
    <property type="entry name" value="Sig_transdc_resp-reg_receiver"/>
</dbReference>
<evidence type="ECO:0000256" key="8">
    <source>
        <dbReference type="PROSITE-ProRule" id="PRU01091"/>
    </source>
</evidence>
<dbReference type="STRING" id="142588.SAMN04488559_102116"/>
<dbReference type="GO" id="GO:0032993">
    <property type="term" value="C:protein-DNA complex"/>
    <property type="evidence" value="ECO:0007669"/>
    <property type="project" value="TreeGrafter"/>
</dbReference>
<evidence type="ECO:0000256" key="3">
    <source>
        <dbReference type="ARBA" id="ARBA00023015"/>
    </source>
</evidence>
<evidence type="ECO:0000256" key="7">
    <source>
        <dbReference type="PROSITE-ProRule" id="PRU00169"/>
    </source>
</evidence>
<dbReference type="PANTHER" id="PTHR48111">
    <property type="entry name" value="REGULATOR OF RPOS"/>
    <property type="match status" value="1"/>
</dbReference>
<keyword evidence="3" id="KW-0805">Transcription regulation</keyword>
<evidence type="ECO:0000256" key="1">
    <source>
        <dbReference type="ARBA" id="ARBA00022553"/>
    </source>
</evidence>
<evidence type="ECO:0000256" key="4">
    <source>
        <dbReference type="ARBA" id="ARBA00023125"/>
    </source>
</evidence>
<feature type="modified residue" description="4-aspartylphosphate" evidence="7">
    <location>
        <position position="54"/>
    </location>
</feature>
<evidence type="ECO:0000313" key="12">
    <source>
        <dbReference type="Proteomes" id="UP000198948"/>
    </source>
</evidence>
<dbReference type="Pfam" id="PF00072">
    <property type="entry name" value="Response_reg"/>
    <property type="match status" value="1"/>
</dbReference>